<feature type="transmembrane region" description="Helical" evidence="1">
    <location>
        <begin position="242"/>
        <end position="261"/>
    </location>
</feature>
<dbReference type="EMBL" id="CAHIKZ030001875">
    <property type="protein sequence ID" value="CAE1276245.1"/>
    <property type="molecule type" value="Genomic_DNA"/>
</dbReference>
<proteinExistence type="predicted"/>
<sequence length="283" mass="31290">MQFMISKESKLALVFGVYKSLFSFLSISASLIFFSFFLLHNHLSCFFLSFASIDLFVFYPFSFSTVHRIPFVHVILLNNILNICHISSLLSSPPTPSPPLPQSVSSSPPLCLLLPKLSHPSLCLPHCLLPPTLSTPPPLCLLLSPIRLPTLSTPHPLCLCPYCLPPPTVSSPTVSPPPLCLILPLCLHPHCLLLPPLSPPPPLCLIPHSVSPHCLLPPLSPPPLCLLPPFCLLPSNSLKSLLFNFSTSFSALVFFVFPLFCNRITFRPFSFLPRYSCLFFILL</sequence>
<dbReference type="AlphaFoldDB" id="A0A812CIT2"/>
<keyword evidence="1" id="KW-0812">Transmembrane</keyword>
<evidence type="ECO:0000313" key="3">
    <source>
        <dbReference type="Proteomes" id="UP000597762"/>
    </source>
</evidence>
<protein>
    <submittedName>
        <fullName evidence="2">Uncharacterized protein</fullName>
    </submittedName>
</protein>
<feature type="transmembrane region" description="Helical" evidence="1">
    <location>
        <begin position="12"/>
        <end position="33"/>
    </location>
</feature>
<evidence type="ECO:0000256" key="1">
    <source>
        <dbReference type="SAM" id="Phobius"/>
    </source>
</evidence>
<name>A0A812CIT2_ACAPH</name>
<reference evidence="2" key="1">
    <citation type="submission" date="2021-01" db="EMBL/GenBank/DDBJ databases">
        <authorList>
            <person name="Li R."/>
            <person name="Bekaert M."/>
        </authorList>
    </citation>
    <scope>NUCLEOTIDE SEQUENCE</scope>
    <source>
        <strain evidence="2">Farmed</strain>
    </source>
</reference>
<comment type="caution">
    <text evidence="2">The sequence shown here is derived from an EMBL/GenBank/DDBJ whole genome shotgun (WGS) entry which is preliminary data.</text>
</comment>
<keyword evidence="1" id="KW-1133">Transmembrane helix</keyword>
<organism evidence="2 3">
    <name type="scientific">Acanthosepion pharaonis</name>
    <name type="common">Pharaoh cuttlefish</name>
    <name type="synonym">Sepia pharaonis</name>
    <dbReference type="NCBI Taxonomy" id="158019"/>
    <lineage>
        <taxon>Eukaryota</taxon>
        <taxon>Metazoa</taxon>
        <taxon>Spiralia</taxon>
        <taxon>Lophotrochozoa</taxon>
        <taxon>Mollusca</taxon>
        <taxon>Cephalopoda</taxon>
        <taxon>Coleoidea</taxon>
        <taxon>Decapodiformes</taxon>
        <taxon>Sepiida</taxon>
        <taxon>Sepiina</taxon>
        <taxon>Sepiidae</taxon>
        <taxon>Acanthosepion</taxon>
    </lineage>
</organism>
<accession>A0A812CIT2</accession>
<dbReference type="Proteomes" id="UP000597762">
    <property type="component" value="Unassembled WGS sequence"/>
</dbReference>
<gene>
    <name evidence="2" type="ORF">SPHA_39907</name>
</gene>
<keyword evidence="1" id="KW-0472">Membrane</keyword>
<keyword evidence="3" id="KW-1185">Reference proteome</keyword>
<evidence type="ECO:0000313" key="2">
    <source>
        <dbReference type="EMBL" id="CAE1276245.1"/>
    </source>
</evidence>